<dbReference type="InterPro" id="IPR047197">
    <property type="entry name" value="THYN1-like_EVE"/>
</dbReference>
<evidence type="ECO:0000256" key="2">
    <source>
        <dbReference type="ARBA" id="ARBA00023242"/>
    </source>
</evidence>
<dbReference type="InterPro" id="IPR015947">
    <property type="entry name" value="PUA-like_sf"/>
</dbReference>
<organism evidence="4 5">
    <name type="scientific">Thalassiosira pseudonana</name>
    <name type="common">Marine diatom</name>
    <name type="synonym">Cyclotella nana</name>
    <dbReference type="NCBI Taxonomy" id="35128"/>
    <lineage>
        <taxon>Eukaryota</taxon>
        <taxon>Sar</taxon>
        <taxon>Stramenopiles</taxon>
        <taxon>Ochrophyta</taxon>
        <taxon>Bacillariophyta</taxon>
        <taxon>Coscinodiscophyceae</taxon>
        <taxon>Thalassiosirophycidae</taxon>
        <taxon>Thalassiosirales</taxon>
        <taxon>Thalassiosiraceae</taxon>
        <taxon>Thalassiosira</taxon>
    </lineage>
</organism>
<dbReference type="KEGG" id="tps:THAPSDRAFT_10695"/>
<dbReference type="Gene3D" id="3.10.590.10">
    <property type="entry name" value="ph1033 like domains"/>
    <property type="match status" value="1"/>
</dbReference>
<proteinExistence type="predicted"/>
<reference evidence="4 5" key="2">
    <citation type="journal article" date="2008" name="Nature">
        <title>The Phaeodactylum genome reveals the evolutionary history of diatom genomes.</title>
        <authorList>
            <person name="Bowler C."/>
            <person name="Allen A.E."/>
            <person name="Badger J.H."/>
            <person name="Grimwood J."/>
            <person name="Jabbari K."/>
            <person name="Kuo A."/>
            <person name="Maheswari U."/>
            <person name="Martens C."/>
            <person name="Maumus F."/>
            <person name="Otillar R.P."/>
            <person name="Rayko E."/>
            <person name="Salamov A."/>
            <person name="Vandepoele K."/>
            <person name="Beszteri B."/>
            <person name="Gruber A."/>
            <person name="Heijde M."/>
            <person name="Katinka M."/>
            <person name="Mock T."/>
            <person name="Valentin K."/>
            <person name="Verret F."/>
            <person name="Berges J.A."/>
            <person name="Brownlee C."/>
            <person name="Cadoret J.P."/>
            <person name="Chiovitti A."/>
            <person name="Choi C.J."/>
            <person name="Coesel S."/>
            <person name="De Martino A."/>
            <person name="Detter J.C."/>
            <person name="Durkin C."/>
            <person name="Falciatore A."/>
            <person name="Fournet J."/>
            <person name="Haruta M."/>
            <person name="Huysman M.J."/>
            <person name="Jenkins B.D."/>
            <person name="Jiroutova K."/>
            <person name="Jorgensen R.E."/>
            <person name="Joubert Y."/>
            <person name="Kaplan A."/>
            <person name="Kroger N."/>
            <person name="Kroth P.G."/>
            <person name="La Roche J."/>
            <person name="Lindquist E."/>
            <person name="Lommer M."/>
            <person name="Martin-Jezequel V."/>
            <person name="Lopez P.J."/>
            <person name="Lucas S."/>
            <person name="Mangogna M."/>
            <person name="McGinnis K."/>
            <person name="Medlin L.K."/>
            <person name="Montsant A."/>
            <person name="Oudot-Le Secq M.P."/>
            <person name="Napoli C."/>
            <person name="Obornik M."/>
            <person name="Parker M.S."/>
            <person name="Petit J.L."/>
            <person name="Porcel B.M."/>
            <person name="Poulsen N."/>
            <person name="Robison M."/>
            <person name="Rychlewski L."/>
            <person name="Rynearson T.A."/>
            <person name="Schmutz J."/>
            <person name="Shapiro H."/>
            <person name="Siaut M."/>
            <person name="Stanley M."/>
            <person name="Sussman M.R."/>
            <person name="Taylor A.R."/>
            <person name="Vardi A."/>
            <person name="von Dassow P."/>
            <person name="Vyverman W."/>
            <person name="Willis A."/>
            <person name="Wyrwicz L.S."/>
            <person name="Rokhsar D.S."/>
            <person name="Weissenbach J."/>
            <person name="Armbrust E.V."/>
            <person name="Green B.R."/>
            <person name="Van de Peer Y."/>
            <person name="Grigoriev I.V."/>
        </authorList>
    </citation>
    <scope>NUCLEOTIDE SEQUENCE [LARGE SCALE GENOMIC DNA]</scope>
    <source>
        <strain evidence="4 5">CCMP1335</strain>
    </source>
</reference>
<feature type="domain" description="EVE" evidence="3">
    <location>
        <begin position="23"/>
        <end position="176"/>
    </location>
</feature>
<accession>B8CE93</accession>
<dbReference type="GeneID" id="7442132"/>
<dbReference type="STRING" id="35128.B8CE93"/>
<sequence length="185" mass="20963">MSSKPQSTSTSDNTNDTDGNALQYFLLKSEPSDYSISDLQNDQTDEWNGIRNYQARNYLRSMKVNDRAFFYHSKASKPSLTGIVGTVRIARTAQPDMTAFDTKSEYYDAKCTKEDCKWSSVLMEYEQTFPVVLSLKELKDIAAKEPEGIIAGMGLLKQSRLSVVPLTFEEWGEVMRLIEAKIDDD</sequence>
<dbReference type="SUPFAM" id="SSF88697">
    <property type="entry name" value="PUA domain-like"/>
    <property type="match status" value="1"/>
</dbReference>
<reference evidence="4 5" key="1">
    <citation type="journal article" date="2004" name="Science">
        <title>The genome of the diatom Thalassiosira pseudonana: ecology, evolution, and metabolism.</title>
        <authorList>
            <person name="Armbrust E.V."/>
            <person name="Berges J.A."/>
            <person name="Bowler C."/>
            <person name="Green B.R."/>
            <person name="Martinez D."/>
            <person name="Putnam N.H."/>
            <person name="Zhou S."/>
            <person name="Allen A.E."/>
            <person name="Apt K.E."/>
            <person name="Bechner M."/>
            <person name="Brzezinski M.A."/>
            <person name="Chaal B.K."/>
            <person name="Chiovitti A."/>
            <person name="Davis A.K."/>
            <person name="Demarest M.S."/>
            <person name="Detter J.C."/>
            <person name="Glavina T."/>
            <person name="Goodstein D."/>
            <person name="Hadi M.Z."/>
            <person name="Hellsten U."/>
            <person name="Hildebrand M."/>
            <person name="Jenkins B.D."/>
            <person name="Jurka J."/>
            <person name="Kapitonov V.V."/>
            <person name="Kroger N."/>
            <person name="Lau W.W."/>
            <person name="Lane T.W."/>
            <person name="Larimer F.W."/>
            <person name="Lippmeier J.C."/>
            <person name="Lucas S."/>
            <person name="Medina M."/>
            <person name="Montsant A."/>
            <person name="Obornik M."/>
            <person name="Parker M.S."/>
            <person name="Palenik B."/>
            <person name="Pazour G.J."/>
            <person name="Richardson P.M."/>
            <person name="Rynearson T.A."/>
            <person name="Saito M.A."/>
            <person name="Schwartz D.C."/>
            <person name="Thamatrakoln K."/>
            <person name="Valentin K."/>
            <person name="Vardi A."/>
            <person name="Wilkerson F.P."/>
            <person name="Rokhsar D.S."/>
        </authorList>
    </citation>
    <scope>NUCLEOTIDE SEQUENCE [LARGE SCALE GENOMIC DNA]</scope>
    <source>
        <strain evidence="4 5">CCMP1335</strain>
    </source>
</reference>
<evidence type="ECO:0000259" key="3">
    <source>
        <dbReference type="Pfam" id="PF01878"/>
    </source>
</evidence>
<evidence type="ECO:0000313" key="5">
    <source>
        <dbReference type="Proteomes" id="UP000001449"/>
    </source>
</evidence>
<gene>
    <name evidence="4" type="ORF">THAPSDRAFT_10695</name>
</gene>
<dbReference type="RefSeq" id="XP_002294507.1">
    <property type="nucleotide sequence ID" value="XM_002294471.1"/>
</dbReference>
<dbReference type="InterPro" id="IPR052181">
    <property type="entry name" value="5hmC_binding"/>
</dbReference>
<name>B8CE93_THAPS</name>
<dbReference type="InterPro" id="IPR002740">
    <property type="entry name" value="EVE_domain"/>
</dbReference>
<keyword evidence="5" id="KW-1185">Reference proteome</keyword>
<dbReference type="OMA" id="EPSEWSW"/>
<dbReference type="HOGENOM" id="CLU_041799_2_2_1"/>
<dbReference type="Pfam" id="PF01878">
    <property type="entry name" value="EVE"/>
    <property type="match status" value="1"/>
</dbReference>
<dbReference type="Proteomes" id="UP000001449">
    <property type="component" value="Chromosome 17"/>
</dbReference>
<dbReference type="PANTHER" id="PTHR14087">
    <property type="entry name" value="THYMOCYTE NUCLEAR PROTEIN 1"/>
    <property type="match status" value="1"/>
</dbReference>
<protein>
    <recommendedName>
        <fullName evidence="3">EVE domain-containing protein</fullName>
    </recommendedName>
</protein>
<dbReference type="AlphaFoldDB" id="B8CE93"/>
<dbReference type="EMBL" id="CM000651">
    <property type="protein sequence ID" value="EED88341.1"/>
    <property type="molecule type" value="Genomic_DNA"/>
</dbReference>
<evidence type="ECO:0000256" key="1">
    <source>
        <dbReference type="ARBA" id="ARBA00004123"/>
    </source>
</evidence>
<dbReference type="PaxDb" id="35128-Thaps10695"/>
<comment type="subcellular location">
    <subcellularLocation>
        <location evidence="1">Nucleus</location>
    </subcellularLocation>
</comment>
<keyword evidence="2" id="KW-0539">Nucleus</keyword>
<dbReference type="eggNOG" id="KOG3383">
    <property type="taxonomic scope" value="Eukaryota"/>
</dbReference>
<evidence type="ECO:0000313" key="4">
    <source>
        <dbReference type="EMBL" id="EED88341.1"/>
    </source>
</evidence>
<dbReference type="GO" id="GO:0005634">
    <property type="term" value="C:nucleus"/>
    <property type="evidence" value="ECO:0000318"/>
    <property type="project" value="GO_Central"/>
</dbReference>
<dbReference type="PANTHER" id="PTHR14087:SF7">
    <property type="entry name" value="THYMOCYTE NUCLEAR PROTEIN 1"/>
    <property type="match status" value="1"/>
</dbReference>
<dbReference type="CDD" id="cd21133">
    <property type="entry name" value="EVE"/>
    <property type="match status" value="1"/>
</dbReference>
<dbReference type="InParanoid" id="B8CE93"/>